<comment type="caution">
    <text evidence="1">The sequence shown here is derived from an EMBL/GenBank/DDBJ whole genome shotgun (WGS) entry which is preliminary data.</text>
</comment>
<evidence type="ECO:0000313" key="1">
    <source>
        <dbReference type="EMBL" id="EQB49679.1"/>
    </source>
</evidence>
<dbReference type="HOGENOM" id="CLU_3368440_0_0_1"/>
<dbReference type="Proteomes" id="UP000015530">
    <property type="component" value="Unassembled WGS sequence"/>
</dbReference>
<reference evidence="2" key="1">
    <citation type="journal article" date="2013" name="Mol. Plant Microbe Interact.">
        <title>Global aspects of pacC regulation of pathogenicity genes in Colletotrichum gloeosporioides as revealed by transcriptome analysis.</title>
        <authorList>
            <person name="Alkan N."/>
            <person name="Meng X."/>
            <person name="Friedlander G."/>
            <person name="Reuveni E."/>
            <person name="Sukno S."/>
            <person name="Sherman A."/>
            <person name="Thon M."/>
            <person name="Fluhr R."/>
            <person name="Prusky D."/>
        </authorList>
    </citation>
    <scope>NUCLEOTIDE SEQUENCE [LARGE SCALE GENOMIC DNA]</scope>
    <source>
        <strain evidence="2">Cg-14</strain>
    </source>
</reference>
<sequence>MGYLSSKAVYFFSDTRTAFVDRSTCWIYCNLFAFF</sequence>
<dbReference type="EMBL" id="AMYD01002269">
    <property type="protein sequence ID" value="EQB49679.1"/>
    <property type="molecule type" value="Genomic_DNA"/>
</dbReference>
<gene>
    <name evidence="1" type="ORF">CGLO_10965</name>
</gene>
<accession>T0KC41</accession>
<name>T0KC41_COLGC</name>
<protein>
    <submittedName>
        <fullName evidence="1">Uncharacterized protein</fullName>
    </submittedName>
</protein>
<dbReference type="AlphaFoldDB" id="T0KC41"/>
<proteinExistence type="predicted"/>
<organism evidence="1 2">
    <name type="scientific">Colletotrichum gloeosporioides (strain Cg-14)</name>
    <name type="common">Anthracnose fungus</name>
    <name type="synonym">Glomerella cingulata</name>
    <dbReference type="NCBI Taxonomy" id="1237896"/>
    <lineage>
        <taxon>Eukaryota</taxon>
        <taxon>Fungi</taxon>
        <taxon>Dikarya</taxon>
        <taxon>Ascomycota</taxon>
        <taxon>Pezizomycotina</taxon>
        <taxon>Sordariomycetes</taxon>
        <taxon>Hypocreomycetidae</taxon>
        <taxon>Glomerellales</taxon>
        <taxon>Glomerellaceae</taxon>
        <taxon>Colletotrichum</taxon>
        <taxon>Colletotrichum gloeosporioides species complex</taxon>
    </lineage>
</organism>
<evidence type="ECO:0000313" key="2">
    <source>
        <dbReference type="Proteomes" id="UP000015530"/>
    </source>
</evidence>